<protein>
    <submittedName>
        <fullName evidence="1">Uncharacterized protein</fullName>
    </submittedName>
</protein>
<reference evidence="1" key="1">
    <citation type="submission" date="2021-01" db="EMBL/GenBank/DDBJ databases">
        <authorList>
            <person name="Corre E."/>
            <person name="Pelletier E."/>
            <person name="Niang G."/>
            <person name="Scheremetjew M."/>
            <person name="Finn R."/>
            <person name="Kale V."/>
            <person name="Holt S."/>
            <person name="Cochrane G."/>
            <person name="Meng A."/>
            <person name="Brown T."/>
            <person name="Cohen L."/>
        </authorList>
    </citation>
    <scope>NUCLEOTIDE SEQUENCE</scope>
    <source>
        <strain evidence="1">UIO037</strain>
    </source>
</reference>
<dbReference type="EMBL" id="HBKO01007326">
    <property type="protein sequence ID" value="CAE2198137.1"/>
    <property type="molecule type" value="Transcribed_RNA"/>
</dbReference>
<accession>A0A7S4HG70</accession>
<name>A0A7S4HG70_9EUKA</name>
<evidence type="ECO:0000313" key="1">
    <source>
        <dbReference type="EMBL" id="CAE2198137.1"/>
    </source>
</evidence>
<gene>
    <name evidence="1" type="ORF">CPOL0286_LOCUS3491</name>
</gene>
<organism evidence="1">
    <name type="scientific">Prymnesium polylepis</name>
    <dbReference type="NCBI Taxonomy" id="72548"/>
    <lineage>
        <taxon>Eukaryota</taxon>
        <taxon>Haptista</taxon>
        <taxon>Haptophyta</taxon>
        <taxon>Prymnesiophyceae</taxon>
        <taxon>Prymnesiales</taxon>
        <taxon>Prymnesiaceae</taxon>
        <taxon>Prymnesium</taxon>
    </lineage>
</organism>
<sequence length="300" mass="33790">MLFPSIIVRDMPALTRTRARAALTFSLLDELPEELIALSVAEALVRSDRPEGAVRLSRCSRRLRRLLSDACREAQNRSVIWTLSGLHLSQPIELKESERVKFDDDSRVATIKVRIRGDPYNWHELHGALVSHVALPPPHTPVGAIVMSWTVSVDFPTDKESHPGFYRIGCFDDSDHSRWWCFNGFSGRLDSQNGFGPNLVNGLEDSRPNVQEDAHTTIELILSASAAHGLQANRLWFRINGGQPHPKDGIDVGDAWRVRPMARRVISRERLTASPRRLLSETQIERFAAELRSPPVKRSS</sequence>
<proteinExistence type="predicted"/>
<dbReference type="AlphaFoldDB" id="A0A7S4HG70"/>